<dbReference type="CDD" id="cd16922">
    <property type="entry name" value="HATPase_EvgS-ArcB-TorS-like"/>
    <property type="match status" value="1"/>
</dbReference>
<keyword evidence="19" id="KW-1185">Reference proteome</keyword>
<keyword evidence="9 14" id="KW-1133">Transmembrane helix</keyword>
<dbReference type="CDD" id="cd01007">
    <property type="entry name" value="PBP2_BvgS_HisK_like"/>
    <property type="match status" value="1"/>
</dbReference>
<feature type="transmembrane region" description="Helical" evidence="14">
    <location>
        <begin position="290"/>
        <end position="310"/>
    </location>
</feature>
<evidence type="ECO:0000256" key="8">
    <source>
        <dbReference type="ARBA" id="ARBA00022840"/>
    </source>
</evidence>
<comment type="caution">
    <text evidence="18">The sequence shown here is derived from an EMBL/GenBank/DDBJ whole genome shotgun (WGS) entry which is preliminary data.</text>
</comment>
<comment type="subcellular location">
    <subcellularLocation>
        <location evidence="2">Cell membrane</location>
        <topology evidence="2">Multi-pass membrane protein</topology>
    </subcellularLocation>
</comment>
<feature type="domain" description="Response regulatory" evidence="16">
    <location>
        <begin position="580"/>
        <end position="698"/>
    </location>
</feature>
<dbReference type="SMART" id="SM00073">
    <property type="entry name" value="HPT"/>
    <property type="match status" value="1"/>
</dbReference>
<dbReference type="InterPro" id="IPR004358">
    <property type="entry name" value="Sig_transdc_His_kin-like_C"/>
</dbReference>
<dbReference type="InterPro" id="IPR005467">
    <property type="entry name" value="His_kinase_dom"/>
</dbReference>
<dbReference type="PANTHER" id="PTHR45339:SF1">
    <property type="entry name" value="HYBRID SIGNAL TRANSDUCTION HISTIDINE KINASE J"/>
    <property type="match status" value="1"/>
</dbReference>
<dbReference type="Gene3D" id="3.40.50.2300">
    <property type="match status" value="1"/>
</dbReference>
<dbReference type="CDD" id="cd00082">
    <property type="entry name" value="HisKA"/>
    <property type="match status" value="1"/>
</dbReference>
<feature type="domain" description="Histidine kinase" evidence="15">
    <location>
        <begin position="332"/>
        <end position="555"/>
    </location>
</feature>
<keyword evidence="11 14" id="KW-0472">Membrane</keyword>
<dbReference type="InterPro" id="IPR003594">
    <property type="entry name" value="HATPase_dom"/>
</dbReference>
<dbReference type="InterPro" id="IPR036641">
    <property type="entry name" value="HPT_dom_sf"/>
</dbReference>
<dbReference type="SMART" id="SM00448">
    <property type="entry name" value="REC"/>
    <property type="match status" value="1"/>
</dbReference>
<evidence type="ECO:0000256" key="13">
    <source>
        <dbReference type="PROSITE-ProRule" id="PRU00169"/>
    </source>
</evidence>
<feature type="modified residue" description="4-aspartylphosphate" evidence="13">
    <location>
        <position position="629"/>
    </location>
</feature>
<dbReference type="SMART" id="SM00388">
    <property type="entry name" value="HisKA"/>
    <property type="match status" value="1"/>
</dbReference>
<dbReference type="SUPFAM" id="SSF55874">
    <property type="entry name" value="ATPase domain of HSP90 chaperone/DNA topoisomerase II/histidine kinase"/>
    <property type="match status" value="1"/>
</dbReference>
<dbReference type="Gene3D" id="3.30.565.10">
    <property type="entry name" value="Histidine kinase-like ATPase, C-terminal domain"/>
    <property type="match status" value="1"/>
</dbReference>
<organism evidence="18 19">
    <name type="scientific">Pseudomonas gregormendelii</name>
    <dbReference type="NCBI Taxonomy" id="1628277"/>
    <lineage>
        <taxon>Bacteria</taxon>
        <taxon>Pseudomonadati</taxon>
        <taxon>Pseudomonadota</taxon>
        <taxon>Gammaproteobacteria</taxon>
        <taxon>Pseudomonadales</taxon>
        <taxon>Pseudomonadaceae</taxon>
        <taxon>Pseudomonas</taxon>
    </lineage>
</organism>
<evidence type="ECO:0000259" key="17">
    <source>
        <dbReference type="PROSITE" id="PS50894"/>
    </source>
</evidence>
<keyword evidence="5 13" id="KW-0597">Phosphoprotein</keyword>
<dbReference type="InterPro" id="IPR011006">
    <property type="entry name" value="CheY-like_superfamily"/>
</dbReference>
<dbReference type="SUPFAM" id="SSF52172">
    <property type="entry name" value="CheY-like"/>
    <property type="match status" value="1"/>
</dbReference>
<evidence type="ECO:0000256" key="3">
    <source>
        <dbReference type="ARBA" id="ARBA00012438"/>
    </source>
</evidence>
<evidence type="ECO:0000313" key="18">
    <source>
        <dbReference type="EMBL" id="MBN3966176.1"/>
    </source>
</evidence>
<evidence type="ECO:0000256" key="14">
    <source>
        <dbReference type="SAM" id="Phobius"/>
    </source>
</evidence>
<dbReference type="SUPFAM" id="SSF47226">
    <property type="entry name" value="Histidine-containing phosphotransfer domain, HPT domain"/>
    <property type="match status" value="1"/>
</dbReference>
<evidence type="ECO:0000256" key="5">
    <source>
        <dbReference type="ARBA" id="ARBA00022553"/>
    </source>
</evidence>
<feature type="domain" description="HPt" evidence="17">
    <location>
        <begin position="711"/>
        <end position="804"/>
    </location>
</feature>
<dbReference type="Proteomes" id="UP000772591">
    <property type="component" value="Unassembled WGS sequence"/>
</dbReference>
<dbReference type="SMART" id="SM00062">
    <property type="entry name" value="PBPb"/>
    <property type="match status" value="1"/>
</dbReference>
<evidence type="ECO:0000256" key="9">
    <source>
        <dbReference type="ARBA" id="ARBA00022989"/>
    </source>
</evidence>
<dbReference type="InterPro" id="IPR003661">
    <property type="entry name" value="HisK_dim/P_dom"/>
</dbReference>
<dbReference type="InterPro" id="IPR001789">
    <property type="entry name" value="Sig_transdc_resp-reg_receiver"/>
</dbReference>
<dbReference type="Pfam" id="PF00072">
    <property type="entry name" value="Response_reg"/>
    <property type="match status" value="1"/>
</dbReference>
<dbReference type="Gene3D" id="3.40.190.10">
    <property type="entry name" value="Periplasmic binding protein-like II"/>
    <property type="match status" value="2"/>
</dbReference>
<proteinExistence type="predicted"/>
<dbReference type="CDD" id="cd17546">
    <property type="entry name" value="REC_hyHK_CKI1_RcsC-like"/>
    <property type="match status" value="1"/>
</dbReference>
<dbReference type="SMART" id="SM00387">
    <property type="entry name" value="HATPase_c"/>
    <property type="match status" value="1"/>
</dbReference>
<dbReference type="InterPro" id="IPR036890">
    <property type="entry name" value="HATPase_C_sf"/>
</dbReference>
<keyword evidence="8" id="KW-0067">ATP-binding</keyword>
<evidence type="ECO:0000259" key="16">
    <source>
        <dbReference type="PROSITE" id="PS50110"/>
    </source>
</evidence>
<keyword evidence="6 14" id="KW-0812">Transmembrane</keyword>
<dbReference type="Gene3D" id="1.10.287.130">
    <property type="match status" value="1"/>
</dbReference>
<keyword evidence="4" id="KW-1003">Cell membrane</keyword>
<evidence type="ECO:0000256" key="12">
    <source>
        <dbReference type="PROSITE-ProRule" id="PRU00110"/>
    </source>
</evidence>
<evidence type="ECO:0000313" key="19">
    <source>
        <dbReference type="Proteomes" id="UP000772591"/>
    </source>
</evidence>
<dbReference type="Pfam" id="PF00497">
    <property type="entry name" value="SBP_bac_3"/>
    <property type="match status" value="1"/>
</dbReference>
<keyword evidence="7" id="KW-0547">Nucleotide-binding</keyword>
<dbReference type="EC" id="2.7.13.3" evidence="3"/>
<evidence type="ECO:0000259" key="15">
    <source>
        <dbReference type="PROSITE" id="PS50109"/>
    </source>
</evidence>
<dbReference type="SUPFAM" id="SSF47384">
    <property type="entry name" value="Homodimeric domain of signal transducing histidine kinase"/>
    <property type="match status" value="1"/>
</dbReference>
<evidence type="ECO:0000256" key="6">
    <source>
        <dbReference type="ARBA" id="ARBA00022692"/>
    </source>
</evidence>
<dbReference type="CDD" id="cd00088">
    <property type="entry name" value="HPT"/>
    <property type="match status" value="1"/>
</dbReference>
<dbReference type="Pfam" id="PF01627">
    <property type="entry name" value="Hpt"/>
    <property type="match status" value="1"/>
</dbReference>
<evidence type="ECO:0000256" key="11">
    <source>
        <dbReference type="ARBA" id="ARBA00023136"/>
    </source>
</evidence>
<dbReference type="PROSITE" id="PS50110">
    <property type="entry name" value="RESPONSE_REGULATORY"/>
    <property type="match status" value="1"/>
</dbReference>
<dbReference type="InterPro" id="IPR001638">
    <property type="entry name" value="Solute-binding_3/MltF_N"/>
</dbReference>
<dbReference type="PROSITE" id="PS50894">
    <property type="entry name" value="HPT"/>
    <property type="match status" value="1"/>
</dbReference>
<dbReference type="InterPro" id="IPR008207">
    <property type="entry name" value="Sig_transdc_His_kin_Hpt_dom"/>
</dbReference>
<dbReference type="SUPFAM" id="SSF53850">
    <property type="entry name" value="Periplasmic binding protein-like II"/>
    <property type="match status" value="1"/>
</dbReference>
<dbReference type="Pfam" id="PF02518">
    <property type="entry name" value="HATPase_c"/>
    <property type="match status" value="1"/>
</dbReference>
<comment type="catalytic activity">
    <reaction evidence="1">
        <text>ATP + protein L-histidine = ADP + protein N-phospho-L-histidine.</text>
        <dbReference type="EC" id="2.7.13.3"/>
    </reaction>
</comment>
<feature type="modified residue" description="Phosphohistidine" evidence="12">
    <location>
        <position position="750"/>
    </location>
</feature>
<sequence length="804" mass="87485">MPGAQGEQASGKGSLRGFLRILVLMIAGFQGEAWSQSSDLFTAQELAWIAAHPVLTIGIDPEWRPIEYMGDGVYRGLSAEYMKAVARVSGLEFRLAPPVGWASATEALLEGRVDLLPAVSEWLAPPKLRQRIAYSEPYFVGSTLIVTQASSPVIFDPRQLSGKRVAVKGGGSYEQSLRASYPDIDLVVVDSPAQALEQVAIGHAYAAVDIEAALIPILQKRYFDTLHVAGSLPDMLAVVRIGTRIGDQLLISIIDKSLASLTAKETDLMLAQWVSTTNYKLPSWSTMLHYYMWELALAVILLLAFVFLLLRAYRARRRAERSERDKAMFLAVMSHEIRTPMNAVLSSVELLGRSKLSPDDALLAKVAVTSANSLLGLLDDVLDFSKLEADKLELRCLPTDLQALIQDALSIVESRAQEKRLRLSMSVRLDSPLWLVIDAQRVRQVLINLLSNAIKFTEAGLVSVEAEVTVDPLICGTGRLRLVVSDTGMGITRRQQLRLFQAFSQVDESVTRKFGGSGLGLTICASLLKLMGGSIRLESQFGRGTQVEVLLSAPLVPPLNNPMHEGHTAPLSTGERRALSVLVVEDHPENQFVIKRQLQALGHCVTQAETGELGLSLHARSTFDIILLDCNLPDIDGYAFAARVRRREVETLERVPIIAISALVGPEHMSVCFEAGMDGVLAKPLRIDQLGQIIDLWCDVTPLATVDADEPPGVEVDLQQAFIATSSMDLGYMFQALGASDWFQVARLAHRISGAAMMLGVTDVAAAAQEVEYLAAEAGDAQGIAAAIERLRATVDSLSCFDIG</sequence>
<dbReference type="EMBL" id="JADEVO010000015">
    <property type="protein sequence ID" value="MBN3966176.1"/>
    <property type="molecule type" value="Genomic_DNA"/>
</dbReference>
<dbReference type="PANTHER" id="PTHR45339">
    <property type="entry name" value="HYBRID SIGNAL TRANSDUCTION HISTIDINE KINASE J"/>
    <property type="match status" value="1"/>
</dbReference>
<dbReference type="InterPro" id="IPR036097">
    <property type="entry name" value="HisK_dim/P_sf"/>
</dbReference>
<name>A0ABS3AH74_9PSED</name>
<reference evidence="18 19" key="1">
    <citation type="journal article" date="2021" name="Int. J. Syst. Evol. Microbiol.">
        <title>Pseudomonas piscium sp. nov., Pseudomonas pisciculturae sp. nov., Pseudomonas mucoides sp. nov. and Pseudomonas neuropathica sp. nov. isolated from rainbow trout.</title>
        <authorList>
            <person name="Duman M."/>
            <person name="Mulet M."/>
            <person name="Altun S."/>
            <person name="Saticioglu I.B."/>
            <person name="Gomila M."/>
            <person name="Lalucat J."/>
            <person name="Garcia-Valdes E."/>
        </authorList>
    </citation>
    <scope>NUCLEOTIDE SEQUENCE [LARGE SCALE GENOMIC DNA]</scope>
    <source>
        <strain evidence="18 19">LMG 28632</strain>
    </source>
</reference>
<evidence type="ECO:0000256" key="7">
    <source>
        <dbReference type="ARBA" id="ARBA00022741"/>
    </source>
</evidence>
<dbReference type="Pfam" id="PF00512">
    <property type="entry name" value="HisKA"/>
    <property type="match status" value="1"/>
</dbReference>
<gene>
    <name evidence="18" type="ORF">IMW75_12930</name>
</gene>
<dbReference type="PRINTS" id="PR00344">
    <property type="entry name" value="BCTRLSENSOR"/>
</dbReference>
<evidence type="ECO:0000256" key="10">
    <source>
        <dbReference type="ARBA" id="ARBA00023012"/>
    </source>
</evidence>
<evidence type="ECO:0000256" key="1">
    <source>
        <dbReference type="ARBA" id="ARBA00000085"/>
    </source>
</evidence>
<protein>
    <recommendedName>
        <fullName evidence="3">histidine kinase</fullName>
        <ecNumber evidence="3">2.7.13.3</ecNumber>
    </recommendedName>
</protein>
<dbReference type="Gene3D" id="1.20.120.160">
    <property type="entry name" value="HPT domain"/>
    <property type="match status" value="1"/>
</dbReference>
<keyword evidence="10" id="KW-0902">Two-component regulatory system</keyword>
<evidence type="ECO:0000256" key="4">
    <source>
        <dbReference type="ARBA" id="ARBA00022475"/>
    </source>
</evidence>
<dbReference type="PROSITE" id="PS50109">
    <property type="entry name" value="HIS_KIN"/>
    <property type="match status" value="1"/>
</dbReference>
<accession>A0ABS3AH74</accession>
<evidence type="ECO:0000256" key="2">
    <source>
        <dbReference type="ARBA" id="ARBA00004651"/>
    </source>
</evidence>